<organism evidence="2 3">
    <name type="scientific">Robertkochia marina</name>
    <dbReference type="NCBI Taxonomy" id="1227945"/>
    <lineage>
        <taxon>Bacteria</taxon>
        <taxon>Pseudomonadati</taxon>
        <taxon>Bacteroidota</taxon>
        <taxon>Flavobacteriia</taxon>
        <taxon>Flavobacteriales</taxon>
        <taxon>Flavobacteriaceae</taxon>
        <taxon>Robertkochia</taxon>
    </lineage>
</organism>
<accession>A0A4S3M1Y5</accession>
<sequence length="229" mass="25378">MNADSTNSRRKFLNSMALGATASTLSMFAAPLMAAEALNIDVKAYQDADEWLKKIKGSRRVVYDGTTPHDGLPVLWTYAFYQTNNATGTPDDDMTAMTVLRHNAIPFALQDSLWYQYKLGEFFGIQDNQTGKPSMRNTVYEPVNGDFPIPGVPGLKGMQERGVMFCVCDLALQVYSGFIADKNQIQDKDRVYQEMKLGVLPGIQIVPSGVWALERAQNDHGCAYIFAGN</sequence>
<comment type="caution">
    <text evidence="2">The sequence shown here is derived from an EMBL/GenBank/DDBJ whole genome shotgun (WGS) entry which is preliminary data.</text>
</comment>
<protein>
    <submittedName>
        <fullName evidence="2">Tat (Twin-arginine translocation) pathway signal sequence containing protein</fullName>
    </submittedName>
</protein>
<dbReference type="InterPro" id="IPR006311">
    <property type="entry name" value="TAT_signal"/>
</dbReference>
<evidence type="ECO:0000313" key="2">
    <source>
        <dbReference type="EMBL" id="THD69124.1"/>
    </source>
</evidence>
<feature type="signal peptide" evidence="1">
    <location>
        <begin position="1"/>
        <end position="29"/>
    </location>
</feature>
<name>A0A4S3M1Y5_9FLAO</name>
<keyword evidence="3" id="KW-1185">Reference proteome</keyword>
<evidence type="ECO:0000256" key="1">
    <source>
        <dbReference type="SAM" id="SignalP"/>
    </source>
</evidence>
<dbReference type="EMBL" id="SSMC01000001">
    <property type="protein sequence ID" value="THD69124.1"/>
    <property type="molecule type" value="Genomic_DNA"/>
</dbReference>
<dbReference type="RefSeq" id="WP_136334614.1">
    <property type="nucleotide sequence ID" value="NZ_QXMP01000001.1"/>
</dbReference>
<keyword evidence="1" id="KW-0732">Signal</keyword>
<dbReference type="Proteomes" id="UP000305939">
    <property type="component" value="Unassembled WGS sequence"/>
</dbReference>
<dbReference type="AlphaFoldDB" id="A0A4S3M1Y5"/>
<reference evidence="2 3" key="1">
    <citation type="submission" date="2019-04" db="EMBL/GenBank/DDBJ databases">
        <title>Draft genome sequence of Robertkochia marina CC-AMO-30D.</title>
        <authorList>
            <person name="Hameed A."/>
            <person name="Lin S.-Y."/>
            <person name="Shahina M."/>
            <person name="Lai W.-A."/>
            <person name="Young C.-C."/>
        </authorList>
    </citation>
    <scope>NUCLEOTIDE SEQUENCE [LARGE SCALE GENOMIC DNA]</scope>
    <source>
        <strain evidence="2 3">CC-AMO-30D</strain>
    </source>
</reference>
<evidence type="ECO:0000313" key="3">
    <source>
        <dbReference type="Proteomes" id="UP000305939"/>
    </source>
</evidence>
<feature type="chain" id="PRO_5020520498" evidence="1">
    <location>
        <begin position="30"/>
        <end position="229"/>
    </location>
</feature>
<dbReference type="PROSITE" id="PS51318">
    <property type="entry name" value="TAT"/>
    <property type="match status" value="1"/>
</dbReference>
<dbReference type="OrthoDB" id="1174147at2"/>
<gene>
    <name evidence="2" type="ORF">E7Z59_01985</name>
</gene>
<proteinExistence type="predicted"/>